<reference evidence="13 14" key="1">
    <citation type="submission" date="2019-05" db="EMBL/GenBank/DDBJ databases">
        <title>Panacibacter sp. strain 17mud1-8 Genome sequencing and assembly.</title>
        <authorList>
            <person name="Chhetri G."/>
        </authorList>
    </citation>
    <scope>NUCLEOTIDE SEQUENCE [LARGE SCALE GENOMIC DNA]</scope>
    <source>
        <strain evidence="13 14">17mud1-8</strain>
    </source>
</reference>
<evidence type="ECO:0000313" key="13">
    <source>
        <dbReference type="EMBL" id="TKK71472.1"/>
    </source>
</evidence>
<dbReference type="GO" id="GO:0005524">
    <property type="term" value="F:ATP binding"/>
    <property type="evidence" value="ECO:0007669"/>
    <property type="project" value="UniProtKB-KW"/>
</dbReference>
<dbReference type="EMBL" id="SZQL01000001">
    <property type="protein sequence ID" value="TKK71472.1"/>
    <property type="molecule type" value="Genomic_DNA"/>
</dbReference>
<dbReference type="RefSeq" id="WP_137259711.1">
    <property type="nucleotide sequence ID" value="NZ_SZQL01000001.1"/>
</dbReference>
<dbReference type="CDD" id="cd02165">
    <property type="entry name" value="NMNAT"/>
    <property type="match status" value="1"/>
</dbReference>
<evidence type="ECO:0000256" key="4">
    <source>
        <dbReference type="ARBA" id="ARBA00022642"/>
    </source>
</evidence>
<comment type="caution">
    <text evidence="13">The sequence shown here is derived from an EMBL/GenBank/DDBJ whole genome shotgun (WGS) entry which is preliminary data.</text>
</comment>
<dbReference type="GO" id="GO:0004515">
    <property type="term" value="F:nicotinate-nucleotide adenylyltransferase activity"/>
    <property type="evidence" value="ECO:0007669"/>
    <property type="project" value="UniProtKB-UniRule"/>
</dbReference>
<dbReference type="PANTHER" id="PTHR39321">
    <property type="entry name" value="NICOTINATE-NUCLEOTIDE ADENYLYLTRANSFERASE-RELATED"/>
    <property type="match status" value="1"/>
</dbReference>
<dbReference type="Gene3D" id="3.40.50.620">
    <property type="entry name" value="HUPs"/>
    <property type="match status" value="1"/>
</dbReference>
<evidence type="ECO:0000256" key="5">
    <source>
        <dbReference type="ARBA" id="ARBA00022679"/>
    </source>
</evidence>
<sequence>MKIGLYFGSFNPIHIGHLIISEYVYNNTSVEQVWFVLSPQNPLKVSATLLKAYDRLHLLKLAIEDNPVFQVSDVEFKLPVPSYTIDTLTYLNEKYPQHQFVVIMGSDSFQNIKNWKNYELLLKMYEIIIYERPGFKVNTDVLGNHTLLQGAPLLEISATQIRSQLKMRKSIRYMLPANVYQEIIDNKYYQ</sequence>
<keyword evidence="8 11" id="KW-0067">ATP-binding</keyword>
<dbReference type="GO" id="GO:0009435">
    <property type="term" value="P:NAD+ biosynthetic process"/>
    <property type="evidence" value="ECO:0007669"/>
    <property type="project" value="UniProtKB-UniRule"/>
</dbReference>
<keyword evidence="5 11" id="KW-0808">Transferase</keyword>
<comment type="similarity">
    <text evidence="3 11">Belongs to the NadD family.</text>
</comment>
<evidence type="ECO:0000256" key="2">
    <source>
        <dbReference type="ARBA" id="ARBA00005019"/>
    </source>
</evidence>
<keyword evidence="4 11" id="KW-0662">Pyridine nucleotide biosynthesis</keyword>
<comment type="catalytic activity">
    <reaction evidence="10 11">
        <text>nicotinate beta-D-ribonucleotide + ATP + H(+) = deamido-NAD(+) + diphosphate</text>
        <dbReference type="Rhea" id="RHEA:22860"/>
        <dbReference type="ChEBI" id="CHEBI:15378"/>
        <dbReference type="ChEBI" id="CHEBI:30616"/>
        <dbReference type="ChEBI" id="CHEBI:33019"/>
        <dbReference type="ChEBI" id="CHEBI:57502"/>
        <dbReference type="ChEBI" id="CHEBI:58437"/>
        <dbReference type="EC" id="2.7.7.18"/>
    </reaction>
</comment>
<evidence type="ECO:0000256" key="8">
    <source>
        <dbReference type="ARBA" id="ARBA00022840"/>
    </source>
</evidence>
<comment type="pathway">
    <text evidence="2 11">Cofactor biosynthesis; NAD(+) biosynthesis; deamido-NAD(+) from nicotinate D-ribonucleotide: step 1/1.</text>
</comment>
<evidence type="ECO:0000259" key="12">
    <source>
        <dbReference type="Pfam" id="PF01467"/>
    </source>
</evidence>
<dbReference type="InterPro" id="IPR005248">
    <property type="entry name" value="NadD/NMNAT"/>
</dbReference>
<dbReference type="NCBIfam" id="TIGR00482">
    <property type="entry name" value="nicotinate (nicotinamide) nucleotide adenylyltransferase"/>
    <property type="match status" value="1"/>
</dbReference>
<protein>
    <recommendedName>
        <fullName evidence="11">Probable nicotinate-nucleotide adenylyltransferase</fullName>
        <ecNumber evidence="11">2.7.7.18</ecNumber>
    </recommendedName>
    <alternativeName>
        <fullName evidence="11">Deamido-NAD(+) diphosphorylase</fullName>
    </alternativeName>
    <alternativeName>
        <fullName evidence="11">Deamido-NAD(+) pyrophosphorylase</fullName>
    </alternativeName>
    <alternativeName>
        <fullName evidence="11">Nicotinate mononucleotide adenylyltransferase</fullName>
        <shortName evidence="11">NaMN adenylyltransferase</shortName>
    </alternativeName>
</protein>
<evidence type="ECO:0000256" key="1">
    <source>
        <dbReference type="ARBA" id="ARBA00002324"/>
    </source>
</evidence>
<accession>A0A4U3L8T4</accession>
<dbReference type="NCBIfam" id="NF000840">
    <property type="entry name" value="PRK00071.1-3"/>
    <property type="match status" value="1"/>
</dbReference>
<evidence type="ECO:0000256" key="10">
    <source>
        <dbReference type="ARBA" id="ARBA00048721"/>
    </source>
</evidence>
<dbReference type="AlphaFoldDB" id="A0A4U3L8T4"/>
<keyword evidence="14" id="KW-1185">Reference proteome</keyword>
<dbReference type="Pfam" id="PF01467">
    <property type="entry name" value="CTP_transf_like"/>
    <property type="match status" value="1"/>
</dbReference>
<evidence type="ECO:0000256" key="9">
    <source>
        <dbReference type="ARBA" id="ARBA00023027"/>
    </source>
</evidence>
<evidence type="ECO:0000256" key="7">
    <source>
        <dbReference type="ARBA" id="ARBA00022741"/>
    </source>
</evidence>
<comment type="function">
    <text evidence="1 11">Catalyzes the reversible adenylation of nicotinate mononucleotide (NaMN) to nicotinic acid adenine dinucleotide (NaAD).</text>
</comment>
<name>A0A4U3L8T4_9BACT</name>
<keyword evidence="9 11" id="KW-0520">NAD</keyword>
<dbReference type="Proteomes" id="UP000305848">
    <property type="component" value="Unassembled WGS sequence"/>
</dbReference>
<dbReference type="OrthoDB" id="5295945at2"/>
<keyword evidence="7 11" id="KW-0547">Nucleotide-binding</keyword>
<keyword evidence="6 11" id="KW-0548">Nucleotidyltransferase</keyword>
<gene>
    <name evidence="11" type="primary">nadD</name>
    <name evidence="13" type="ORF">FC093_00130</name>
</gene>
<dbReference type="EC" id="2.7.7.18" evidence="11"/>
<evidence type="ECO:0000256" key="11">
    <source>
        <dbReference type="HAMAP-Rule" id="MF_00244"/>
    </source>
</evidence>
<dbReference type="HAMAP" id="MF_00244">
    <property type="entry name" value="NaMN_adenylyltr"/>
    <property type="match status" value="1"/>
</dbReference>
<feature type="domain" description="Cytidyltransferase-like" evidence="12">
    <location>
        <begin position="5"/>
        <end position="163"/>
    </location>
</feature>
<dbReference type="PANTHER" id="PTHR39321:SF3">
    <property type="entry name" value="PHOSPHOPANTETHEINE ADENYLYLTRANSFERASE"/>
    <property type="match status" value="1"/>
</dbReference>
<dbReference type="UniPathway" id="UPA00253">
    <property type="reaction ID" value="UER00332"/>
</dbReference>
<dbReference type="InterPro" id="IPR014729">
    <property type="entry name" value="Rossmann-like_a/b/a_fold"/>
</dbReference>
<proteinExistence type="inferred from homology"/>
<dbReference type="InterPro" id="IPR004821">
    <property type="entry name" value="Cyt_trans-like"/>
</dbReference>
<evidence type="ECO:0000256" key="3">
    <source>
        <dbReference type="ARBA" id="ARBA00009014"/>
    </source>
</evidence>
<evidence type="ECO:0000313" key="14">
    <source>
        <dbReference type="Proteomes" id="UP000305848"/>
    </source>
</evidence>
<organism evidence="13 14">
    <name type="scientific">Ilyomonas limi</name>
    <dbReference type="NCBI Taxonomy" id="2575867"/>
    <lineage>
        <taxon>Bacteria</taxon>
        <taxon>Pseudomonadati</taxon>
        <taxon>Bacteroidota</taxon>
        <taxon>Chitinophagia</taxon>
        <taxon>Chitinophagales</taxon>
        <taxon>Chitinophagaceae</taxon>
        <taxon>Ilyomonas</taxon>
    </lineage>
</organism>
<dbReference type="SUPFAM" id="SSF52374">
    <property type="entry name" value="Nucleotidylyl transferase"/>
    <property type="match status" value="1"/>
</dbReference>
<evidence type="ECO:0000256" key="6">
    <source>
        <dbReference type="ARBA" id="ARBA00022695"/>
    </source>
</evidence>